<dbReference type="NCBIfam" id="TIGR01909">
    <property type="entry name" value="C_GCAxxG_C_C"/>
    <property type="match status" value="1"/>
</dbReference>
<dbReference type="RefSeq" id="WP_012106407.1">
    <property type="nucleotide sequence ID" value="NC_009712.1"/>
</dbReference>
<evidence type="ECO:0000256" key="1">
    <source>
        <dbReference type="SAM" id="MobiDB-lite"/>
    </source>
</evidence>
<dbReference type="EMBL" id="CP000780">
    <property type="protein sequence ID" value="ABS55383.1"/>
    <property type="molecule type" value="Genomic_DNA"/>
</dbReference>
<dbReference type="InterPro" id="IPR036280">
    <property type="entry name" value="Multihaem_cyt_sf"/>
</dbReference>
<feature type="compositionally biased region" description="Basic and acidic residues" evidence="1">
    <location>
        <begin position="1"/>
        <end position="12"/>
    </location>
</feature>
<dbReference type="GeneID" id="5410578"/>
<dbReference type="KEGG" id="mbn:Mboo_0865"/>
<dbReference type="InterPro" id="IPR010181">
    <property type="entry name" value="CGCAxxGCC_motif"/>
</dbReference>
<dbReference type="Proteomes" id="UP000002408">
    <property type="component" value="Chromosome"/>
</dbReference>
<reference evidence="3" key="1">
    <citation type="journal article" date="2015" name="Microbiology">
        <title>Genome of Methanoregula boonei 6A8 reveals adaptations to oligotrophic peatland environments.</title>
        <authorList>
            <person name="Braeuer S."/>
            <person name="Cadillo-Quiroz H."/>
            <person name="Kyrpides N."/>
            <person name="Woyke T."/>
            <person name="Goodwin L."/>
            <person name="Detter C."/>
            <person name="Podell S."/>
            <person name="Yavitt J.B."/>
            <person name="Zinder S.H."/>
        </authorList>
    </citation>
    <scope>NUCLEOTIDE SEQUENCE [LARGE SCALE GENOMIC DNA]</scope>
    <source>
        <strain evidence="3">DSM 21154 / JCM 14090 / 6A8</strain>
    </source>
</reference>
<sequence length="182" mass="19910">METDLHPCRDRVGISPGKQPDPAGIRKIAEEYYRSGQFYCSEAIVKTFNEELGLGYPEEIIRLASGFPLGIGGAGCSCGAVTGGVMVIGMVFGRTNPRDPCVERCLLFSRELHDRFVNRHGCACCRSLIRGMILKSPEHMQQCVALTGEVAEETARIIIRETGIPAETVRYGHDHDRGNGAL</sequence>
<dbReference type="SUPFAM" id="SSF48695">
    <property type="entry name" value="Multiheme cytochromes"/>
    <property type="match status" value="1"/>
</dbReference>
<evidence type="ECO:0000313" key="2">
    <source>
        <dbReference type="EMBL" id="ABS55383.1"/>
    </source>
</evidence>
<gene>
    <name evidence="2" type="ordered locus">Mboo_0865</name>
</gene>
<dbReference type="STRING" id="456442.Mboo_0865"/>
<dbReference type="Pfam" id="PF09719">
    <property type="entry name" value="C_GCAxxG_C_C"/>
    <property type="match status" value="1"/>
</dbReference>
<keyword evidence="3" id="KW-1185">Reference proteome</keyword>
<protein>
    <submittedName>
        <fullName evidence="2">C_GCAxxG_C_C family protein</fullName>
    </submittedName>
</protein>
<name>A7I6M2_METB6</name>
<feature type="region of interest" description="Disordered" evidence="1">
    <location>
        <begin position="1"/>
        <end position="22"/>
    </location>
</feature>
<dbReference type="AlphaFoldDB" id="A7I6M2"/>
<dbReference type="OrthoDB" id="377623at2157"/>
<proteinExistence type="predicted"/>
<accession>A7I6M2</accession>
<evidence type="ECO:0000313" key="3">
    <source>
        <dbReference type="Proteomes" id="UP000002408"/>
    </source>
</evidence>
<organism evidence="2 3">
    <name type="scientific">Methanoregula boonei (strain DSM 21154 / JCM 14090 / 6A8)</name>
    <dbReference type="NCBI Taxonomy" id="456442"/>
    <lineage>
        <taxon>Archaea</taxon>
        <taxon>Methanobacteriati</taxon>
        <taxon>Methanobacteriota</taxon>
        <taxon>Stenosarchaea group</taxon>
        <taxon>Methanomicrobia</taxon>
        <taxon>Methanomicrobiales</taxon>
        <taxon>Methanoregulaceae</taxon>
        <taxon>Methanoregula</taxon>
    </lineage>
</organism>
<dbReference type="eggNOG" id="arCOG06069">
    <property type="taxonomic scope" value="Archaea"/>
</dbReference>
<dbReference type="HOGENOM" id="CLU_091283_0_0_2"/>